<keyword evidence="1" id="KW-0812">Transmembrane</keyword>
<dbReference type="EMBL" id="JAULSV010000005">
    <property type="protein sequence ID" value="KAK0644236.1"/>
    <property type="molecule type" value="Genomic_DNA"/>
</dbReference>
<keyword evidence="1" id="KW-1133">Transmembrane helix</keyword>
<keyword evidence="3" id="KW-1185">Reference proteome</keyword>
<name>A0AA39Y1E8_9PEZI</name>
<sequence length="334" mass="36373">MIAGLFGNQISSNFNCSSTCSWSRPFTTLGFHHECRNITAETLATKKCVAVRNGGLVEVDDSEPGNHNCTLETSSKIRLFSNLVYTSIWTGFFFNGGAIPFPLNNTDFENDPQSLLKSPNIFTAVQYSIQRNEENGDEIYGEDIQECTVSVAAHTYSDIRASGNEISIGYHNITSSRLSVEFMAAGDGGLGGYVFSAPAWAFSNKVDLSVAVTARGLNASLNDMVHGMTQRIAVGASQQLAIGSVIERVVFVEAWYPMLVVPIFVTVMTLVLLIFTMWTSRASTGTALGKTSALVHQIRPSDDPRLTGGALRCDYGDLNELQRATRNLKVQKVD</sequence>
<organism evidence="2 3">
    <name type="scientific">Cercophora newfieldiana</name>
    <dbReference type="NCBI Taxonomy" id="92897"/>
    <lineage>
        <taxon>Eukaryota</taxon>
        <taxon>Fungi</taxon>
        <taxon>Dikarya</taxon>
        <taxon>Ascomycota</taxon>
        <taxon>Pezizomycotina</taxon>
        <taxon>Sordariomycetes</taxon>
        <taxon>Sordariomycetidae</taxon>
        <taxon>Sordariales</taxon>
        <taxon>Lasiosphaeriaceae</taxon>
        <taxon>Cercophora</taxon>
    </lineage>
</organism>
<dbReference type="Proteomes" id="UP001174936">
    <property type="component" value="Unassembled WGS sequence"/>
</dbReference>
<dbReference type="PANTHER" id="PTHR35394">
    <property type="entry name" value="DUF3176 DOMAIN-CONTAINING PROTEIN"/>
    <property type="match status" value="1"/>
</dbReference>
<accession>A0AA39Y1E8</accession>
<gene>
    <name evidence="2" type="ORF">B0T16DRAFT_460313</name>
</gene>
<dbReference type="AlphaFoldDB" id="A0AA39Y1E8"/>
<keyword evidence="1" id="KW-0472">Membrane</keyword>
<dbReference type="PANTHER" id="PTHR35394:SF5">
    <property type="entry name" value="DUF3176 DOMAIN-CONTAINING PROTEIN"/>
    <property type="match status" value="1"/>
</dbReference>
<feature type="transmembrane region" description="Helical" evidence="1">
    <location>
        <begin position="254"/>
        <end position="275"/>
    </location>
</feature>
<protein>
    <submittedName>
        <fullName evidence="2">Uncharacterized protein</fullName>
    </submittedName>
</protein>
<comment type="caution">
    <text evidence="2">The sequence shown here is derived from an EMBL/GenBank/DDBJ whole genome shotgun (WGS) entry which is preliminary data.</text>
</comment>
<evidence type="ECO:0000256" key="1">
    <source>
        <dbReference type="SAM" id="Phobius"/>
    </source>
</evidence>
<proteinExistence type="predicted"/>
<reference evidence="2" key="1">
    <citation type="submission" date="2023-06" db="EMBL/GenBank/DDBJ databases">
        <title>Genome-scale phylogeny and comparative genomics of the fungal order Sordariales.</title>
        <authorList>
            <consortium name="Lawrence Berkeley National Laboratory"/>
            <person name="Hensen N."/>
            <person name="Bonometti L."/>
            <person name="Westerberg I."/>
            <person name="Brannstrom I.O."/>
            <person name="Guillou S."/>
            <person name="Cros-Aarteil S."/>
            <person name="Calhoun S."/>
            <person name="Haridas S."/>
            <person name="Kuo A."/>
            <person name="Mondo S."/>
            <person name="Pangilinan J."/>
            <person name="Riley R."/>
            <person name="Labutti K."/>
            <person name="Andreopoulos B."/>
            <person name="Lipzen A."/>
            <person name="Chen C."/>
            <person name="Yanf M."/>
            <person name="Daum C."/>
            <person name="Ng V."/>
            <person name="Clum A."/>
            <person name="Steindorff A."/>
            <person name="Ohm R."/>
            <person name="Martin F."/>
            <person name="Silar P."/>
            <person name="Natvig D."/>
            <person name="Lalanne C."/>
            <person name="Gautier V."/>
            <person name="Ament-Velasquez S.L."/>
            <person name="Kruys A."/>
            <person name="Hutchinson M.I."/>
            <person name="Powell A.J."/>
            <person name="Barry K."/>
            <person name="Miller A.N."/>
            <person name="Grigoriev I.V."/>
            <person name="Debuchy R."/>
            <person name="Gladieux P."/>
            <person name="Thoren M.H."/>
            <person name="Johannesson H."/>
        </authorList>
    </citation>
    <scope>NUCLEOTIDE SEQUENCE</scope>
    <source>
        <strain evidence="2">SMH2532-1</strain>
    </source>
</reference>
<evidence type="ECO:0000313" key="3">
    <source>
        <dbReference type="Proteomes" id="UP001174936"/>
    </source>
</evidence>
<evidence type="ECO:0000313" key="2">
    <source>
        <dbReference type="EMBL" id="KAK0644236.1"/>
    </source>
</evidence>